<sequence length="454" mass="50222">MLMQWTRTILIVICCAALVDSRPPNPENDWEVGQSPTSGPESARIWSSVLPWSSSVERSPLGVSEDLESPASWDDSRIGSHSSRDPGNLHELPADFSHIYHVTAEPPAEPVAVPLLDTSMLQYAVGRSSVRAQPSAQAGWAAAALAYPGHADPTLLAASLSGRPSTFPFQGQLETGLIDSVYRPSKPRRKVRQLASIQEANYLTSSENDVAKRAEWEQRLRTTLQSESLLVAAASKASARPSGHDRVFIAKGGQAARNVLLSDSPFAAPSVRWEHRPKSDGRRGSSTGPSMTRKPYLQEVGEPDRRIFVYLDSSDNMDHLNKNYFDNKLRILTIVPEELKWDKLSKLHLGDRVPYVLPALESNDLPLIADHHVGSRLRPDSFLSKLTDRQGLHHLLSLWSPVLHDGERSTIVLYGVAEIPMRATETLERASGKMQKTYGEGPYPYAFHLAEEIH</sequence>
<keyword evidence="2" id="KW-0732">Signal</keyword>
<feature type="chain" id="PRO_5014815483" evidence="2">
    <location>
        <begin position="22"/>
        <end position="454"/>
    </location>
</feature>
<feature type="compositionally biased region" description="Basic and acidic residues" evidence="1">
    <location>
        <begin position="74"/>
        <end position="87"/>
    </location>
</feature>
<dbReference type="AlphaFoldDB" id="A0A2N8UBY7"/>
<protein>
    <submittedName>
        <fullName evidence="3">Related to effector family protein Eff1</fullName>
    </submittedName>
</protein>
<dbReference type="EMBL" id="LT795058">
    <property type="protein sequence ID" value="SJX62515.1"/>
    <property type="molecule type" value="Genomic_DNA"/>
</dbReference>
<evidence type="ECO:0000256" key="1">
    <source>
        <dbReference type="SAM" id="MobiDB-lite"/>
    </source>
</evidence>
<feature type="signal peptide" evidence="2">
    <location>
        <begin position="1"/>
        <end position="21"/>
    </location>
</feature>
<evidence type="ECO:0000256" key="2">
    <source>
        <dbReference type="SAM" id="SignalP"/>
    </source>
</evidence>
<feature type="compositionally biased region" description="Basic and acidic residues" evidence="1">
    <location>
        <begin position="272"/>
        <end position="283"/>
    </location>
</feature>
<dbReference type="Proteomes" id="UP000239563">
    <property type="component" value="Chromosome V"/>
</dbReference>
<evidence type="ECO:0000313" key="3">
    <source>
        <dbReference type="EMBL" id="SJX62515.1"/>
    </source>
</evidence>
<feature type="region of interest" description="Disordered" evidence="1">
    <location>
        <begin position="61"/>
        <end position="87"/>
    </location>
</feature>
<organism evidence="3 4">
    <name type="scientific">Sporisorium reilianum f. sp. reilianum</name>
    <dbReference type="NCBI Taxonomy" id="72559"/>
    <lineage>
        <taxon>Eukaryota</taxon>
        <taxon>Fungi</taxon>
        <taxon>Dikarya</taxon>
        <taxon>Basidiomycota</taxon>
        <taxon>Ustilaginomycotina</taxon>
        <taxon>Ustilaginomycetes</taxon>
        <taxon>Ustilaginales</taxon>
        <taxon>Ustilaginaceae</taxon>
        <taxon>Sporisorium</taxon>
    </lineage>
</organism>
<accession>A0A2N8UBY7</accession>
<gene>
    <name evidence="3" type="ORF">SRS1_13363</name>
</gene>
<reference evidence="3 4" key="1">
    <citation type="submission" date="2017-02" db="EMBL/GenBank/DDBJ databases">
        <authorList>
            <person name="Peterson S.W."/>
        </authorList>
    </citation>
    <scope>NUCLEOTIDE SEQUENCE [LARGE SCALE GENOMIC DNA]</scope>
    <source>
        <strain evidence="3 4">SRS1_H2-8</strain>
    </source>
</reference>
<evidence type="ECO:0000313" key="4">
    <source>
        <dbReference type="Proteomes" id="UP000239563"/>
    </source>
</evidence>
<feature type="region of interest" description="Disordered" evidence="1">
    <location>
        <begin position="271"/>
        <end position="297"/>
    </location>
</feature>
<name>A0A2N8UBY7_9BASI</name>
<proteinExistence type="predicted"/>